<dbReference type="Pfam" id="PF06412">
    <property type="entry name" value="TraD"/>
    <property type="match status" value="1"/>
</dbReference>
<reference evidence="2" key="1">
    <citation type="submission" date="2020-11" db="EMBL/GenBank/DDBJ databases">
        <authorList>
            <person name="Kim M.K."/>
        </authorList>
    </citation>
    <scope>NUCLEOTIDE SEQUENCE</scope>
    <source>
        <strain evidence="2">BT350</strain>
    </source>
</reference>
<organism evidence="2 3">
    <name type="scientific">Microvirga alba</name>
    <dbReference type="NCBI Taxonomy" id="2791025"/>
    <lineage>
        <taxon>Bacteria</taxon>
        <taxon>Pseudomonadati</taxon>
        <taxon>Pseudomonadota</taxon>
        <taxon>Alphaproteobacteria</taxon>
        <taxon>Hyphomicrobiales</taxon>
        <taxon>Methylobacteriaceae</taxon>
        <taxon>Microvirga</taxon>
    </lineage>
</organism>
<keyword evidence="3" id="KW-1185">Reference proteome</keyword>
<accession>A0A931BTC8</accession>
<proteinExistence type="predicted"/>
<dbReference type="RefSeq" id="WP_196273614.1">
    <property type="nucleotide sequence ID" value="NZ_JADQDO010000017.1"/>
</dbReference>
<feature type="region of interest" description="Disordered" evidence="1">
    <location>
        <begin position="66"/>
        <end position="88"/>
    </location>
</feature>
<evidence type="ECO:0000313" key="3">
    <source>
        <dbReference type="Proteomes" id="UP000599312"/>
    </source>
</evidence>
<feature type="compositionally biased region" description="Low complexity" evidence="1">
    <location>
        <begin position="67"/>
        <end position="78"/>
    </location>
</feature>
<evidence type="ECO:0000313" key="2">
    <source>
        <dbReference type="EMBL" id="MBF9235618.1"/>
    </source>
</evidence>
<name>A0A931BTC8_9HYPH</name>
<dbReference type="AlphaFoldDB" id="A0A931BTC8"/>
<sequence>MQRETTSVVERKKDTREKIILGGLVQKAGLLNANRAFLMGALLMIAKISPGTEQYESLKELGQKVLSGPKPSLSSSESPNHETPVSGF</sequence>
<dbReference type="EMBL" id="JADQDO010000017">
    <property type="protein sequence ID" value="MBF9235618.1"/>
    <property type="molecule type" value="Genomic_DNA"/>
</dbReference>
<comment type="caution">
    <text evidence="2">The sequence shown here is derived from an EMBL/GenBank/DDBJ whole genome shotgun (WGS) entry which is preliminary data.</text>
</comment>
<dbReference type="InterPro" id="IPR009444">
    <property type="entry name" value="Conjugal_tfr_TraD_a-type"/>
</dbReference>
<evidence type="ECO:0000256" key="1">
    <source>
        <dbReference type="SAM" id="MobiDB-lite"/>
    </source>
</evidence>
<gene>
    <name evidence="2" type="ORF">I2H38_19840</name>
</gene>
<protein>
    <submittedName>
        <fullName evidence="2">Conjugal transfer protein TraD</fullName>
    </submittedName>
</protein>
<dbReference type="Proteomes" id="UP000599312">
    <property type="component" value="Unassembled WGS sequence"/>
</dbReference>